<keyword evidence="3" id="KW-0245">EGF-like domain</keyword>
<feature type="domain" description="EGF-like" evidence="6">
    <location>
        <begin position="75"/>
        <end position="106"/>
    </location>
</feature>
<feature type="disulfide bond" evidence="3">
    <location>
        <begin position="96"/>
        <end position="105"/>
    </location>
</feature>
<evidence type="ECO:0000313" key="7">
    <source>
        <dbReference type="Proteomes" id="UP000694865"/>
    </source>
</evidence>
<dbReference type="InterPro" id="IPR013111">
    <property type="entry name" value="EGF_extracell"/>
</dbReference>
<name>A0ABM0GP54_SACKO</name>
<gene>
    <name evidence="8" type="primary">LOC100373212</name>
</gene>
<feature type="transmembrane region" description="Helical" evidence="5">
    <location>
        <begin position="214"/>
        <end position="234"/>
    </location>
</feature>
<dbReference type="Proteomes" id="UP000694865">
    <property type="component" value="Unplaced"/>
</dbReference>
<feature type="disulfide bond" evidence="3">
    <location>
        <begin position="60"/>
        <end position="69"/>
    </location>
</feature>
<evidence type="ECO:0000313" key="8">
    <source>
        <dbReference type="RefSeq" id="XP_002734259.1"/>
    </source>
</evidence>
<organism evidence="7 8">
    <name type="scientific">Saccoglossus kowalevskii</name>
    <name type="common">Acorn worm</name>
    <dbReference type="NCBI Taxonomy" id="10224"/>
    <lineage>
        <taxon>Eukaryota</taxon>
        <taxon>Metazoa</taxon>
        <taxon>Hemichordata</taxon>
        <taxon>Enteropneusta</taxon>
        <taxon>Harrimaniidae</taxon>
        <taxon>Saccoglossus</taxon>
    </lineage>
</organism>
<evidence type="ECO:0000256" key="4">
    <source>
        <dbReference type="SAM" id="MobiDB-lite"/>
    </source>
</evidence>
<dbReference type="SMART" id="SM00181">
    <property type="entry name" value="EGF"/>
    <property type="match status" value="4"/>
</dbReference>
<feature type="region of interest" description="Disordered" evidence="4">
    <location>
        <begin position="265"/>
        <end position="284"/>
    </location>
</feature>
<dbReference type="Gene3D" id="2.10.25.10">
    <property type="entry name" value="Laminin"/>
    <property type="match status" value="2"/>
</dbReference>
<accession>A0ABM0GP54</accession>
<dbReference type="PROSITE" id="PS01186">
    <property type="entry name" value="EGF_2"/>
    <property type="match status" value="1"/>
</dbReference>
<dbReference type="PROSITE" id="PS00022">
    <property type="entry name" value="EGF_1"/>
    <property type="match status" value="4"/>
</dbReference>
<reference evidence="8" key="1">
    <citation type="submission" date="2025-08" db="UniProtKB">
        <authorList>
            <consortium name="RefSeq"/>
        </authorList>
    </citation>
    <scope>IDENTIFICATION</scope>
    <source>
        <tissue evidence="8">Testes</tissue>
    </source>
</reference>
<keyword evidence="7" id="KW-1185">Reference proteome</keyword>
<keyword evidence="5" id="KW-0812">Transmembrane</keyword>
<evidence type="ECO:0000256" key="2">
    <source>
        <dbReference type="ARBA" id="ARBA00023157"/>
    </source>
</evidence>
<evidence type="ECO:0000256" key="3">
    <source>
        <dbReference type="PROSITE-ProRule" id="PRU00076"/>
    </source>
</evidence>
<dbReference type="PANTHER" id="PTHR14949:SF56">
    <property type="entry name" value="EGF-LIKE-DOMAIN, MULTIPLE 7"/>
    <property type="match status" value="1"/>
</dbReference>
<dbReference type="InterPro" id="IPR000742">
    <property type="entry name" value="EGF"/>
</dbReference>
<feature type="disulfide bond" evidence="3">
    <location>
        <begin position="79"/>
        <end position="89"/>
    </location>
</feature>
<dbReference type="GeneID" id="100373212"/>
<keyword evidence="5" id="KW-0472">Membrane</keyword>
<evidence type="ECO:0000256" key="5">
    <source>
        <dbReference type="SAM" id="Phobius"/>
    </source>
</evidence>
<feature type="domain" description="EGF-like" evidence="6">
    <location>
        <begin position="157"/>
        <end position="191"/>
    </location>
</feature>
<keyword evidence="5" id="KW-1133">Transmembrane helix</keyword>
<feature type="disulfide bond" evidence="3">
    <location>
        <begin position="117"/>
        <end position="127"/>
    </location>
</feature>
<proteinExistence type="predicted"/>
<feature type="disulfide bond" evidence="3">
    <location>
        <begin position="43"/>
        <end position="53"/>
    </location>
</feature>
<feature type="transmembrane region" description="Helical" evidence="5">
    <location>
        <begin position="12"/>
        <end position="29"/>
    </location>
</feature>
<evidence type="ECO:0000256" key="1">
    <source>
        <dbReference type="ARBA" id="ARBA00022729"/>
    </source>
</evidence>
<keyword evidence="2 3" id="KW-1015">Disulfide bond</keyword>
<dbReference type="Pfam" id="PF07974">
    <property type="entry name" value="EGF_2"/>
    <property type="match status" value="1"/>
</dbReference>
<dbReference type="PROSITE" id="PS50026">
    <property type="entry name" value="EGF_3"/>
    <property type="match status" value="4"/>
</dbReference>
<dbReference type="RefSeq" id="XP_002734259.1">
    <property type="nucleotide sequence ID" value="XM_002734213.2"/>
</dbReference>
<dbReference type="InterPro" id="IPR050969">
    <property type="entry name" value="Dev_Signal_Modulators"/>
</dbReference>
<feature type="disulfide bond" evidence="3">
    <location>
        <begin position="181"/>
        <end position="190"/>
    </location>
</feature>
<comment type="caution">
    <text evidence="3">Lacks conserved residue(s) required for the propagation of feature annotation.</text>
</comment>
<sequence>MLTSCQRLMYRRLVFYISLGSVYMTVVISQDLNEDCCEKGGPCLRPCRNEGICHQSVCLCQANYYGRVCQFVREKPVSCKRPCQNGGTCIDRRCVCADKYYGTACQFIAEDKTPRGCINLCQNGGICNTLTGFCICSDDYEGNSCENSKMSTLNLIPNSMCRFSTDCNGNGICLDDGHCGCNVGYHGDRCQFGNGLEEDNDNKSTAMSHHPSEYVVYFVGCIIVVVILAVVLVVRASIRRQRMRCQNQTVATLDNTIRSFITASIHGSPPDEIRSVSTDPPPAYHTVQESLLQELPPSYEEALKLRQQPLIPSDDMQTEFNSEPV</sequence>
<feature type="domain" description="EGF-like" evidence="6">
    <location>
        <begin position="113"/>
        <end position="146"/>
    </location>
</feature>
<feature type="disulfide bond" evidence="3">
    <location>
        <begin position="136"/>
        <end position="145"/>
    </location>
</feature>
<dbReference type="PANTHER" id="PTHR14949">
    <property type="entry name" value="EGF-LIKE-DOMAIN, MULTIPLE 7, 8"/>
    <property type="match status" value="1"/>
</dbReference>
<keyword evidence="1" id="KW-0732">Signal</keyword>
<dbReference type="SUPFAM" id="SSF57196">
    <property type="entry name" value="EGF/Laminin"/>
    <property type="match status" value="2"/>
</dbReference>
<feature type="domain" description="EGF-like" evidence="6">
    <location>
        <begin position="39"/>
        <end position="70"/>
    </location>
</feature>
<protein>
    <submittedName>
        <fullName evidence="8">Multiple epidermal growth factor-like domains protein 6-like isoform X1</fullName>
    </submittedName>
</protein>
<evidence type="ECO:0000259" key="6">
    <source>
        <dbReference type="PROSITE" id="PS50026"/>
    </source>
</evidence>